<proteinExistence type="predicted"/>
<dbReference type="Proteomes" id="UP000182680">
    <property type="component" value="Unassembled WGS sequence"/>
</dbReference>
<protein>
    <submittedName>
        <fullName evidence="1">Uncharacterized protein</fullName>
    </submittedName>
</protein>
<comment type="caution">
    <text evidence="1">The sequence shown here is derived from an EMBL/GenBank/DDBJ whole genome shotgun (WGS) entry which is preliminary data.</text>
</comment>
<dbReference type="AlphaFoldDB" id="A0AA94HU78"/>
<gene>
    <name evidence="1" type="ORF">SAMN02910291_02211</name>
</gene>
<evidence type="ECO:0000313" key="1">
    <source>
        <dbReference type="EMBL" id="SFW63267.1"/>
    </source>
</evidence>
<accession>A0AA94HU78</accession>
<reference evidence="2" key="1">
    <citation type="submission" date="2016-11" db="EMBL/GenBank/DDBJ databases">
        <authorList>
            <person name="Jaros S."/>
            <person name="Januszkiewicz K."/>
            <person name="Wedrychowicz H."/>
        </authorList>
    </citation>
    <scope>NUCLEOTIDE SEQUENCE [LARGE SCALE GENOMIC DNA]</scope>
    <source>
        <strain evidence="2">DSM 7057</strain>
    </source>
</reference>
<dbReference type="EMBL" id="FPIW01000048">
    <property type="protein sequence ID" value="SFW63267.1"/>
    <property type="molecule type" value="Genomic_DNA"/>
</dbReference>
<name>A0AA94HU78_DESDE</name>
<evidence type="ECO:0000313" key="2">
    <source>
        <dbReference type="Proteomes" id="UP000182680"/>
    </source>
</evidence>
<sequence>MLRATDWRSGFAPLLRVRTNLPRPFYTAAKSESGASPPCIHAPLPGQPCPHATSLRHTSTVHFHPVKTYFLLPVFYPTAQSPPKRLTTAGSEVLPHTPTRGLSLPLHTLSCPAARSTHGKPRAALPRYHHILLPPFQASQHKNSYNRPMPIFFKAHGCPVFSGLYEPFTLCCQQVVI</sequence>
<organism evidence="1 2">
    <name type="scientific">Desulfovibrio desulfuricans</name>
    <dbReference type="NCBI Taxonomy" id="876"/>
    <lineage>
        <taxon>Bacteria</taxon>
        <taxon>Pseudomonadati</taxon>
        <taxon>Thermodesulfobacteriota</taxon>
        <taxon>Desulfovibrionia</taxon>
        <taxon>Desulfovibrionales</taxon>
        <taxon>Desulfovibrionaceae</taxon>
        <taxon>Desulfovibrio</taxon>
    </lineage>
</organism>